<dbReference type="PANTHER" id="PTHR33055:SF3">
    <property type="entry name" value="PUTATIVE TRANSPOSASE FOR IS117-RELATED"/>
    <property type="match status" value="1"/>
</dbReference>
<dbReference type="NCBIfam" id="NF033542">
    <property type="entry name" value="transpos_IS110"/>
    <property type="match status" value="1"/>
</dbReference>
<geneLocation type="plasmid" evidence="3">
    <name>pMRY13-133KPN_2</name>
</geneLocation>
<dbReference type="InterPro" id="IPR036162">
    <property type="entry name" value="Resolvase-like_N_sf"/>
</dbReference>
<dbReference type="InterPro" id="IPR047650">
    <property type="entry name" value="Transpos_IS110"/>
</dbReference>
<evidence type="ECO:0000313" key="3">
    <source>
        <dbReference type="EMBL" id="BBC21523.1"/>
    </source>
</evidence>
<dbReference type="GO" id="GO:0006313">
    <property type="term" value="P:DNA transposition"/>
    <property type="evidence" value="ECO:0007669"/>
    <property type="project" value="InterPro"/>
</dbReference>
<dbReference type="GO" id="GO:0004803">
    <property type="term" value="F:transposase activity"/>
    <property type="evidence" value="ECO:0007669"/>
    <property type="project" value="InterPro"/>
</dbReference>
<accession>A0A2Z5WQI4</accession>
<evidence type="ECO:0000259" key="2">
    <source>
        <dbReference type="PROSITE" id="PS51736"/>
    </source>
</evidence>
<dbReference type="SUPFAM" id="SSF53041">
    <property type="entry name" value="Resolvase-like"/>
    <property type="match status" value="1"/>
</dbReference>
<comment type="similarity">
    <text evidence="1">Belongs to the site-specific recombinase resolvase family.</text>
</comment>
<dbReference type="InterPro" id="IPR003346">
    <property type="entry name" value="Transposase_20"/>
</dbReference>
<evidence type="ECO:0000256" key="1">
    <source>
        <dbReference type="ARBA" id="ARBA00009913"/>
    </source>
</evidence>
<dbReference type="InterPro" id="IPR006119">
    <property type="entry name" value="Resolv_N"/>
</dbReference>
<dbReference type="Pfam" id="PF00239">
    <property type="entry name" value="Resolvase"/>
    <property type="match status" value="1"/>
</dbReference>
<dbReference type="EMBL" id="AP018454">
    <property type="protein sequence ID" value="BBC21523.1"/>
    <property type="molecule type" value="Genomic_DNA"/>
</dbReference>
<protein>
    <submittedName>
        <fullName evidence="3">Transposase</fullName>
    </submittedName>
</protein>
<reference evidence="3" key="1">
    <citation type="submission" date="2017-12" db="EMBL/GenBank/DDBJ databases">
        <title>Complete sequence of IncL/M plasmids associated with multispecies outbreak of IMP-1 metallo-beta-lactamase producing Enterobacteriaceae.</title>
        <authorList>
            <person name="Suzuki S."/>
            <person name="Sekizuka T."/>
            <person name="Matsui M."/>
            <person name="Abe T."/>
            <person name="Yamashita A."/>
            <person name="Kuroda M."/>
        </authorList>
    </citation>
    <scope>NUCLEOTIDE SEQUENCE</scope>
    <source>
        <strain evidence="3">MRY13-133</strain>
        <plasmid evidence="3">pMRY13-133KPN_2</plasmid>
    </source>
</reference>
<dbReference type="Gene3D" id="3.40.50.1390">
    <property type="entry name" value="Resolvase, N-terminal catalytic domain"/>
    <property type="match status" value="1"/>
</dbReference>
<dbReference type="InterPro" id="IPR009057">
    <property type="entry name" value="Homeodomain-like_sf"/>
</dbReference>
<dbReference type="PANTHER" id="PTHR33055">
    <property type="entry name" value="TRANSPOSASE FOR INSERTION SEQUENCE ELEMENT IS1111A"/>
    <property type="match status" value="1"/>
</dbReference>
<sequence>MENIALIGIDLGKNSFHIHCQDHRGKAVYRKKFTRPKLIEFLATCPATTIAMEACGGSHFMARKLAELGHFPKLISPQFVRPFVKSNKNDFVDAEAICEAASRPSMRFVQPRTESQQAMRALHRVRESLVQDKVKTTNQMHAFLLEFGISVPRGAAVISRLSTLLEDSSLPLYLSQLLLKLQQHYHYLVEQIKDLESQLKRKLDEDEVGQRLLSIPCVGTLTASTISTEIGDGKQYASSRDFAAATGLVPRQYSTGGRTTLLGISKRGNKKIRTLLVQCARVFIVCFGQQPAHINQGVPIQKSRRVQLGHRAAIYCRVSTADQSCERQEFDLRAFAGRAGYDVVGIFKETGSGTKLDRAERKKVLALAQSRQIDAILVTELSRWGRSTLDLLNTLRELENWKVSVIAMNGMAFDLSSPYGRMLATFLSGIAEFERDLISERVKSGLAVAKARGKRLGRQAGVRPKSDRLLPKVVAMRAEGRSYRWIARELGISKNTVADIVQRHRANA</sequence>
<dbReference type="GO" id="GO:0000150">
    <property type="term" value="F:DNA strand exchange activity"/>
    <property type="evidence" value="ECO:0007669"/>
    <property type="project" value="InterPro"/>
</dbReference>
<dbReference type="InterPro" id="IPR002525">
    <property type="entry name" value="Transp_IS110-like_N"/>
</dbReference>
<dbReference type="CDD" id="cd03768">
    <property type="entry name" value="SR_ResInv"/>
    <property type="match status" value="1"/>
</dbReference>
<dbReference type="Pfam" id="PF02371">
    <property type="entry name" value="Transposase_20"/>
    <property type="match status" value="1"/>
</dbReference>
<name>A0A2Z5WQI4_KLEPN</name>
<dbReference type="SMART" id="SM00857">
    <property type="entry name" value="Resolvase"/>
    <property type="match status" value="1"/>
</dbReference>
<keyword evidence="3" id="KW-0614">Plasmid</keyword>
<dbReference type="InterPro" id="IPR036388">
    <property type="entry name" value="WH-like_DNA-bd_sf"/>
</dbReference>
<dbReference type="RefSeq" id="WP_176455152.1">
    <property type="nucleotide sequence ID" value="NZ_AP018454.1"/>
</dbReference>
<dbReference type="Pfam" id="PF01548">
    <property type="entry name" value="DEDD_Tnp_IS110"/>
    <property type="match status" value="1"/>
</dbReference>
<dbReference type="AlphaFoldDB" id="A0A2Z5WQI4"/>
<dbReference type="SUPFAM" id="SSF46689">
    <property type="entry name" value="Homeodomain-like"/>
    <property type="match status" value="1"/>
</dbReference>
<organism evidence="3">
    <name type="scientific">Klebsiella pneumoniae</name>
    <dbReference type="NCBI Taxonomy" id="573"/>
    <lineage>
        <taxon>Bacteria</taxon>
        <taxon>Pseudomonadati</taxon>
        <taxon>Pseudomonadota</taxon>
        <taxon>Gammaproteobacteria</taxon>
        <taxon>Enterobacterales</taxon>
        <taxon>Enterobacteriaceae</taxon>
        <taxon>Klebsiella/Raoultella group</taxon>
        <taxon>Klebsiella</taxon>
        <taxon>Klebsiella pneumoniae complex</taxon>
    </lineage>
</organism>
<dbReference type="GO" id="GO:0003677">
    <property type="term" value="F:DNA binding"/>
    <property type="evidence" value="ECO:0007669"/>
    <property type="project" value="InterPro"/>
</dbReference>
<dbReference type="PROSITE" id="PS51736">
    <property type="entry name" value="RECOMBINASES_3"/>
    <property type="match status" value="1"/>
</dbReference>
<proteinExistence type="inferred from homology"/>
<feature type="domain" description="Resolvase/invertase-type recombinase catalytic" evidence="2">
    <location>
        <begin position="311"/>
        <end position="453"/>
    </location>
</feature>
<dbReference type="Gene3D" id="1.10.10.10">
    <property type="entry name" value="Winged helix-like DNA-binding domain superfamily/Winged helix DNA-binding domain"/>
    <property type="match status" value="1"/>
</dbReference>